<proteinExistence type="predicted"/>
<dbReference type="SMART" id="SM01134">
    <property type="entry name" value="DeoRC"/>
    <property type="match status" value="1"/>
</dbReference>
<dbReference type="OrthoDB" id="7688673at2"/>
<accession>A0A1M5QS62</accession>
<protein>
    <submittedName>
        <fullName evidence="5">Transcriptional regulator, DeoR family</fullName>
    </submittedName>
</protein>
<dbReference type="EMBL" id="FQWM01000003">
    <property type="protein sequence ID" value="SHH16731.1"/>
    <property type="molecule type" value="Genomic_DNA"/>
</dbReference>
<dbReference type="PANTHER" id="PTHR30363:SF4">
    <property type="entry name" value="GLYCEROL-3-PHOSPHATE REGULON REPRESSOR"/>
    <property type="match status" value="1"/>
</dbReference>
<dbReference type="SMART" id="SM00420">
    <property type="entry name" value="HTH_DEOR"/>
    <property type="match status" value="1"/>
</dbReference>
<dbReference type="InterPro" id="IPR050313">
    <property type="entry name" value="Carb_Metab_HTH_regulators"/>
</dbReference>
<dbReference type="Gene3D" id="1.10.10.10">
    <property type="entry name" value="Winged helix-like DNA-binding domain superfamily/Winged helix DNA-binding domain"/>
    <property type="match status" value="1"/>
</dbReference>
<evidence type="ECO:0000313" key="6">
    <source>
        <dbReference type="Proteomes" id="UP000184211"/>
    </source>
</evidence>
<keyword evidence="6" id="KW-1185">Reference proteome</keyword>
<dbReference type="GO" id="GO:0003700">
    <property type="term" value="F:DNA-binding transcription factor activity"/>
    <property type="evidence" value="ECO:0007669"/>
    <property type="project" value="InterPro"/>
</dbReference>
<dbReference type="CDD" id="cd00090">
    <property type="entry name" value="HTH_ARSR"/>
    <property type="match status" value="1"/>
</dbReference>
<keyword evidence="1" id="KW-0678">Repressor</keyword>
<keyword evidence="2" id="KW-0805">Transcription regulation</keyword>
<dbReference type="InterPro" id="IPR036388">
    <property type="entry name" value="WH-like_DNA-bd_sf"/>
</dbReference>
<keyword evidence="3" id="KW-0804">Transcription</keyword>
<dbReference type="InterPro" id="IPR037171">
    <property type="entry name" value="NagB/RpiA_transferase-like"/>
</dbReference>
<sequence length="256" mass="28319">METRVNHRQKAILDELHRSGGSMRIHALAEALDVTEETVRRNLKVLADDGLVERMHGGVRIVSDSTEADFNARYRENPIAKQRIAQHVASMLPNDVSLFLDIGSTTAHIADALRDHRRLVVVTNSVYVAFRLATRNENRVFLAGGELRGHDGGAFGADAMEFAANFNTDFAVLSSAGINEKGFFLYDLEEARFSRLIMRQANTSIIAADFSKFGRVAPVDIGHPERVDYLVCDKEPPKEIASAALVDWGTDIQVAK</sequence>
<dbReference type="Pfam" id="PF00455">
    <property type="entry name" value="DeoRC"/>
    <property type="match status" value="1"/>
</dbReference>
<reference evidence="6" key="1">
    <citation type="submission" date="2016-11" db="EMBL/GenBank/DDBJ databases">
        <authorList>
            <person name="Varghese N."/>
            <person name="Submissions S."/>
        </authorList>
    </citation>
    <scope>NUCLEOTIDE SEQUENCE [LARGE SCALE GENOMIC DNA]</scope>
    <source>
        <strain evidence="6">DSM 28223</strain>
    </source>
</reference>
<dbReference type="PROSITE" id="PS51000">
    <property type="entry name" value="HTH_DEOR_2"/>
    <property type="match status" value="1"/>
</dbReference>
<dbReference type="STRING" id="870908.SAMN04488044_2086"/>
<dbReference type="PRINTS" id="PR00037">
    <property type="entry name" value="HTHLACR"/>
</dbReference>
<evidence type="ECO:0000313" key="5">
    <source>
        <dbReference type="EMBL" id="SHH16731.1"/>
    </source>
</evidence>
<dbReference type="Proteomes" id="UP000184211">
    <property type="component" value="Unassembled WGS sequence"/>
</dbReference>
<evidence type="ECO:0000256" key="3">
    <source>
        <dbReference type="ARBA" id="ARBA00023163"/>
    </source>
</evidence>
<evidence type="ECO:0000259" key="4">
    <source>
        <dbReference type="PROSITE" id="PS51000"/>
    </source>
</evidence>
<evidence type="ECO:0000256" key="2">
    <source>
        <dbReference type="ARBA" id="ARBA00023015"/>
    </source>
</evidence>
<dbReference type="PANTHER" id="PTHR30363">
    <property type="entry name" value="HTH-TYPE TRANSCRIPTIONAL REGULATOR SRLR-RELATED"/>
    <property type="match status" value="1"/>
</dbReference>
<evidence type="ECO:0000256" key="1">
    <source>
        <dbReference type="ARBA" id="ARBA00022491"/>
    </source>
</evidence>
<dbReference type="InterPro" id="IPR011991">
    <property type="entry name" value="ArsR-like_HTH"/>
</dbReference>
<dbReference type="Pfam" id="PF08220">
    <property type="entry name" value="HTH_DeoR"/>
    <property type="match status" value="1"/>
</dbReference>
<organism evidence="5 6">
    <name type="scientific">Cognatishimia maritima</name>
    <dbReference type="NCBI Taxonomy" id="870908"/>
    <lineage>
        <taxon>Bacteria</taxon>
        <taxon>Pseudomonadati</taxon>
        <taxon>Pseudomonadota</taxon>
        <taxon>Alphaproteobacteria</taxon>
        <taxon>Rhodobacterales</taxon>
        <taxon>Paracoccaceae</taxon>
        <taxon>Cognatishimia</taxon>
    </lineage>
</organism>
<dbReference type="InterPro" id="IPR036390">
    <property type="entry name" value="WH_DNA-bd_sf"/>
</dbReference>
<dbReference type="Gene3D" id="3.40.50.1360">
    <property type="match status" value="1"/>
</dbReference>
<dbReference type="InterPro" id="IPR001034">
    <property type="entry name" value="DeoR_HTH"/>
</dbReference>
<dbReference type="RefSeq" id="WP_072792970.1">
    <property type="nucleotide sequence ID" value="NZ_FQWM01000003.1"/>
</dbReference>
<dbReference type="AlphaFoldDB" id="A0A1M5QS62"/>
<feature type="domain" description="HTH deoR-type" evidence="4">
    <location>
        <begin position="6"/>
        <end position="61"/>
    </location>
</feature>
<dbReference type="InterPro" id="IPR014036">
    <property type="entry name" value="DeoR-like_C"/>
</dbReference>
<gene>
    <name evidence="5" type="ORF">SAMN04488044_2086</name>
</gene>
<dbReference type="SUPFAM" id="SSF46785">
    <property type="entry name" value="Winged helix' DNA-binding domain"/>
    <property type="match status" value="1"/>
</dbReference>
<name>A0A1M5QS62_9RHOB</name>
<dbReference type="SUPFAM" id="SSF100950">
    <property type="entry name" value="NagB/RpiA/CoA transferase-like"/>
    <property type="match status" value="1"/>
</dbReference>